<feature type="compositionally biased region" description="Low complexity" evidence="1">
    <location>
        <begin position="120"/>
        <end position="132"/>
    </location>
</feature>
<proteinExistence type="predicted"/>
<dbReference type="Proteomes" id="UP001424459">
    <property type="component" value="Unassembled WGS sequence"/>
</dbReference>
<accession>A0ABP7U7D5</accession>
<feature type="compositionally biased region" description="Basic and acidic residues" evidence="1">
    <location>
        <begin position="266"/>
        <end position="275"/>
    </location>
</feature>
<comment type="caution">
    <text evidence="2">The sequence shown here is derived from an EMBL/GenBank/DDBJ whole genome shotgun (WGS) entry which is preliminary data.</text>
</comment>
<dbReference type="InterPro" id="IPR047800">
    <property type="entry name" value="SWFGD_dom"/>
</dbReference>
<feature type="region of interest" description="Disordered" evidence="1">
    <location>
        <begin position="379"/>
        <end position="455"/>
    </location>
</feature>
<feature type="compositionally biased region" description="Polar residues" evidence="1">
    <location>
        <begin position="253"/>
        <end position="264"/>
    </location>
</feature>
<gene>
    <name evidence="2" type="ORF">GCM10022281_17450</name>
</gene>
<dbReference type="Pfam" id="PF09939">
    <property type="entry name" value="DUF2171"/>
    <property type="match status" value="1"/>
</dbReference>
<evidence type="ECO:0008006" key="4">
    <source>
        <dbReference type="Google" id="ProtNLM"/>
    </source>
</evidence>
<keyword evidence="3" id="KW-1185">Reference proteome</keyword>
<protein>
    <recommendedName>
        <fullName evidence="4">DUF2171 domain-containing protein</fullName>
    </recommendedName>
</protein>
<feature type="compositionally biased region" description="Gly residues" evidence="1">
    <location>
        <begin position="394"/>
        <end position="404"/>
    </location>
</feature>
<name>A0ABP7U7D5_9SPHN</name>
<feature type="compositionally biased region" description="Basic and acidic residues" evidence="1">
    <location>
        <begin position="54"/>
        <end position="82"/>
    </location>
</feature>
<feature type="compositionally biased region" description="Low complexity" evidence="1">
    <location>
        <begin position="417"/>
        <end position="434"/>
    </location>
</feature>
<dbReference type="InterPro" id="IPR018684">
    <property type="entry name" value="DUF2171"/>
</dbReference>
<dbReference type="NCBIfam" id="NF033157">
    <property type="entry name" value="SWFGD_domain"/>
    <property type="match status" value="1"/>
</dbReference>
<feature type="region of interest" description="Disordered" evidence="1">
    <location>
        <begin position="1"/>
        <end position="275"/>
    </location>
</feature>
<sequence>MAYDRYDSRDQNRGYRDDRSRDDRSGYRNNDGDDRGFFQRAADEVSSWFGDESSGGRRERDDRYGRSNESSRRYETRSDNEQRGYTAGQGGWGSSSSTYEPRAYDESESGGRYGRDNDRSAFFSGGQSSSYGRGRDQGDYQNQYGRGGGESGGFGGGNYGRQDSSRSDYGSRSSSYGQSGNSSFGQSQSFDRNRDDLQGRGHQSQGGDRYRPMTGDYGRGQSDRGSGFGSQDYGQQQYGRQDRFQDQDRDTGRSSMFGGQTQFGRGTHDDHYSSWRQRQIEDLDRDYDEYRREHQSRFENEFSSFRATRQTKRQMLGQIREHAEVVDENGERIGTVDKVRGDKIILTKNDPEANGVHRSFTCSLLEKVEDGKVTLSGTKDSIRSRLQEERDEGQQGGMMGGLFGGSDNDRQQDRSASSLSTTSTSTTGTTGQSSDGPHMLDKSFSGTYDDSSETK</sequence>
<feature type="compositionally biased region" description="Low complexity" evidence="1">
    <location>
        <begin position="167"/>
        <end position="190"/>
    </location>
</feature>
<feature type="compositionally biased region" description="Low complexity" evidence="1">
    <location>
        <begin position="229"/>
        <end position="239"/>
    </location>
</feature>
<feature type="compositionally biased region" description="Basic and acidic residues" evidence="1">
    <location>
        <begin position="1"/>
        <end position="43"/>
    </location>
</feature>
<evidence type="ECO:0000313" key="2">
    <source>
        <dbReference type="EMBL" id="GAA4037321.1"/>
    </source>
</evidence>
<evidence type="ECO:0000256" key="1">
    <source>
        <dbReference type="SAM" id="MobiDB-lite"/>
    </source>
</evidence>
<organism evidence="2 3">
    <name type="scientific">Sphingomonas rosea</name>
    <dbReference type="NCBI Taxonomy" id="335605"/>
    <lineage>
        <taxon>Bacteria</taxon>
        <taxon>Pseudomonadati</taxon>
        <taxon>Pseudomonadota</taxon>
        <taxon>Alphaproteobacteria</taxon>
        <taxon>Sphingomonadales</taxon>
        <taxon>Sphingomonadaceae</taxon>
        <taxon>Sphingomonas</taxon>
    </lineage>
</organism>
<feature type="compositionally biased region" description="Gly residues" evidence="1">
    <location>
        <begin position="145"/>
        <end position="159"/>
    </location>
</feature>
<dbReference type="RefSeq" id="WP_344696688.1">
    <property type="nucleotide sequence ID" value="NZ_BAABBR010000001.1"/>
</dbReference>
<reference evidence="3" key="1">
    <citation type="journal article" date="2019" name="Int. J. Syst. Evol. Microbiol.">
        <title>The Global Catalogue of Microorganisms (GCM) 10K type strain sequencing project: providing services to taxonomists for standard genome sequencing and annotation.</title>
        <authorList>
            <consortium name="The Broad Institute Genomics Platform"/>
            <consortium name="The Broad Institute Genome Sequencing Center for Infectious Disease"/>
            <person name="Wu L."/>
            <person name="Ma J."/>
        </authorList>
    </citation>
    <scope>NUCLEOTIDE SEQUENCE [LARGE SCALE GENOMIC DNA]</scope>
    <source>
        <strain evidence="3">JCM 17564</strain>
    </source>
</reference>
<evidence type="ECO:0000313" key="3">
    <source>
        <dbReference type="Proteomes" id="UP001424459"/>
    </source>
</evidence>
<feature type="compositionally biased region" description="Basic and acidic residues" evidence="1">
    <location>
        <begin position="240"/>
        <end position="252"/>
    </location>
</feature>
<dbReference type="EMBL" id="BAABBR010000001">
    <property type="protein sequence ID" value="GAA4037321.1"/>
    <property type="molecule type" value="Genomic_DNA"/>
</dbReference>